<dbReference type="RefSeq" id="WP_107719821.1">
    <property type="nucleotide sequence ID" value="NZ_CP028475.1"/>
</dbReference>
<evidence type="ECO:0000313" key="1">
    <source>
        <dbReference type="EMBL" id="AVW91375.1"/>
    </source>
</evidence>
<evidence type="ECO:0000313" key="2">
    <source>
        <dbReference type="Proteomes" id="UP000241447"/>
    </source>
</evidence>
<dbReference type="Pfam" id="PF09707">
    <property type="entry name" value="Cas_Cas2CT1978"/>
    <property type="match status" value="1"/>
</dbReference>
<organism evidence="1 2">
    <name type="scientific">Celeribacter baekdonensis</name>
    <dbReference type="NCBI Taxonomy" id="875171"/>
    <lineage>
        <taxon>Bacteria</taxon>
        <taxon>Pseudomonadati</taxon>
        <taxon>Pseudomonadota</taxon>
        <taxon>Alphaproteobacteria</taxon>
        <taxon>Rhodobacterales</taxon>
        <taxon>Roseobacteraceae</taxon>
        <taxon>Celeribacter</taxon>
    </lineage>
</organism>
<protein>
    <submittedName>
        <fullName evidence="1">Type I-E CRISPR-associated endoribonuclease Cas2</fullName>
    </submittedName>
</protein>
<proteinExistence type="predicted"/>
<dbReference type="EMBL" id="CP028475">
    <property type="protein sequence ID" value="AVW91375.1"/>
    <property type="molecule type" value="Genomic_DNA"/>
</dbReference>
<dbReference type="KEGG" id="cbak:DA792_10010"/>
<dbReference type="NCBIfam" id="TIGR01873">
    <property type="entry name" value="cas_CT1978"/>
    <property type="match status" value="1"/>
</dbReference>
<dbReference type="AlphaFoldDB" id="A0A2R4M2H9"/>
<dbReference type="Gene3D" id="3.30.70.240">
    <property type="match status" value="1"/>
</dbReference>
<accession>A0A2R4M2H9</accession>
<name>A0A2R4M2H9_9RHOB</name>
<dbReference type="OrthoDB" id="7570605at2"/>
<gene>
    <name evidence="1" type="primary">cas2e</name>
    <name evidence="1" type="ORF">DA792_10010</name>
</gene>
<sequence length="97" mass="10827">MALTLIVTRDVQARYRGFLTSVMLEISPGVYVAPDMTAGVRTRVWGVISEWWDSLREGSVTLVWRDTSATGHLRIETLGEPPKDIVDADGVLLVKRK</sequence>
<dbReference type="InterPro" id="IPR010152">
    <property type="entry name" value="CRISPR-assoc_prot_Cas2_sub"/>
</dbReference>
<dbReference type="Proteomes" id="UP000241447">
    <property type="component" value="Chromosome"/>
</dbReference>
<reference evidence="1 2" key="1">
    <citation type="submission" date="2018-03" db="EMBL/GenBank/DDBJ databases">
        <title>The Complete Genome of Celeribacter baekdonensis strain LH4, a Thiosulfate-Oxidizing Alphaproteobacterium Isolated from Gulf of Mexico Continental Slope Sediments.</title>
        <authorList>
            <person name="Flood B.E."/>
            <person name="Bailey J.V."/>
            <person name="Leprich D."/>
        </authorList>
    </citation>
    <scope>NUCLEOTIDE SEQUENCE [LARGE SCALE GENOMIC DNA]</scope>
    <source>
        <strain evidence="1 2">LH4</strain>
    </source>
</reference>